<keyword evidence="1" id="KW-0812">Transmembrane</keyword>
<proteinExistence type="predicted"/>
<feature type="transmembrane region" description="Helical" evidence="1">
    <location>
        <begin position="134"/>
        <end position="154"/>
    </location>
</feature>
<name>A0A4J2B627_STREE</name>
<organism evidence="2">
    <name type="scientific">Streptococcus pneumoniae</name>
    <dbReference type="NCBI Taxonomy" id="1313"/>
    <lineage>
        <taxon>Bacteria</taxon>
        <taxon>Bacillati</taxon>
        <taxon>Bacillota</taxon>
        <taxon>Bacilli</taxon>
        <taxon>Lactobacillales</taxon>
        <taxon>Streptococcaceae</taxon>
        <taxon>Streptococcus</taxon>
    </lineage>
</organism>
<keyword evidence="1" id="KW-1133">Transmembrane helix</keyword>
<reference evidence="2" key="1">
    <citation type="submission" date="2019-04" db="EMBL/GenBank/DDBJ databases">
        <authorList>
            <consortium name="Pathogen Informatics"/>
        </authorList>
    </citation>
    <scope>NUCLEOTIDE SEQUENCE</scope>
    <source>
        <strain evidence="2">GPSC176</strain>
    </source>
</reference>
<sequence length="237" mass="26364">MAEQDLAMQVLQQVVKLPVVKVDRSKFLVDKFSKELGPQDIPTLLEQGPTSLLSQEILDRVANACIRDNVLLASGTSVLAGLPGGLAMVITIPADVAQFYGFSLKLAQELGYIYGYEDLWASREELSEDAQNTLLLYLGVMLGVNGTAALLRAGGITIAKQVMKTVPNKALTKTLWYPILKKSLKNIWCESYQGRAGQRNREIYSYLGWYHCRWFNLCNYETNGGKLAERIIQASQL</sequence>
<evidence type="ECO:0000256" key="1">
    <source>
        <dbReference type="SAM" id="Phobius"/>
    </source>
</evidence>
<dbReference type="AlphaFoldDB" id="A0A4J2B627"/>
<feature type="transmembrane region" description="Helical" evidence="1">
    <location>
        <begin position="70"/>
        <end position="94"/>
    </location>
</feature>
<accession>A0A4J2B627</accession>
<keyword evidence="1" id="KW-0472">Membrane</keyword>
<dbReference type="EMBL" id="CAATHU010000009">
    <property type="protein sequence ID" value="VNQ25986.1"/>
    <property type="molecule type" value="Genomic_DNA"/>
</dbReference>
<protein>
    <submittedName>
        <fullName evidence="2">ABC transporter ATPase</fullName>
    </submittedName>
</protein>
<gene>
    <name evidence="2" type="ORF">SAMEA2341614_01235</name>
</gene>
<evidence type="ECO:0000313" key="2">
    <source>
        <dbReference type="EMBL" id="VNQ25986.1"/>
    </source>
</evidence>